<proteinExistence type="predicted"/>
<protein>
    <submittedName>
        <fullName evidence="1">Uncharacterized protein</fullName>
    </submittedName>
</protein>
<accession>A0ACB7X851</accession>
<evidence type="ECO:0000313" key="2">
    <source>
        <dbReference type="Proteomes" id="UP000828048"/>
    </source>
</evidence>
<reference evidence="1 2" key="1">
    <citation type="journal article" date="2021" name="Hortic Res">
        <title>High-quality reference genome and annotation aids understanding of berry development for evergreen blueberry (Vaccinium darrowii).</title>
        <authorList>
            <person name="Yu J."/>
            <person name="Hulse-Kemp A.M."/>
            <person name="Babiker E."/>
            <person name="Staton M."/>
        </authorList>
    </citation>
    <scope>NUCLEOTIDE SEQUENCE [LARGE SCALE GENOMIC DNA]</scope>
    <source>
        <strain evidence="2">cv. NJ 8807/NJ 8810</strain>
        <tissue evidence="1">Young leaf</tissue>
    </source>
</reference>
<gene>
    <name evidence="1" type="ORF">Vadar_006208</name>
</gene>
<organism evidence="1 2">
    <name type="scientific">Vaccinium darrowii</name>
    <dbReference type="NCBI Taxonomy" id="229202"/>
    <lineage>
        <taxon>Eukaryota</taxon>
        <taxon>Viridiplantae</taxon>
        <taxon>Streptophyta</taxon>
        <taxon>Embryophyta</taxon>
        <taxon>Tracheophyta</taxon>
        <taxon>Spermatophyta</taxon>
        <taxon>Magnoliopsida</taxon>
        <taxon>eudicotyledons</taxon>
        <taxon>Gunneridae</taxon>
        <taxon>Pentapetalae</taxon>
        <taxon>asterids</taxon>
        <taxon>Ericales</taxon>
        <taxon>Ericaceae</taxon>
        <taxon>Vaccinioideae</taxon>
        <taxon>Vaccinieae</taxon>
        <taxon>Vaccinium</taxon>
    </lineage>
</organism>
<sequence length="165" mass="18178">MKIHPAPRKRNITIRYDAASTTLSESTALACRQKKLRRLPHIFAKVLVLPFHSDADVSIQETPDCFRFVVTTDEDDIGGDVRAETVEIHPGVTKIVIRGSEVGGFEEDGLDLDVWRFRLPESTVPEMATAAYAGGELVVTVPKDANFDDVDSGDDVWGGRLVIVQ</sequence>
<evidence type="ECO:0000313" key="1">
    <source>
        <dbReference type="EMBL" id="KAH7836833.1"/>
    </source>
</evidence>
<comment type="caution">
    <text evidence="1">The sequence shown here is derived from an EMBL/GenBank/DDBJ whole genome shotgun (WGS) entry which is preliminary data.</text>
</comment>
<dbReference type="EMBL" id="CM037156">
    <property type="protein sequence ID" value="KAH7836833.1"/>
    <property type="molecule type" value="Genomic_DNA"/>
</dbReference>
<name>A0ACB7X851_9ERIC</name>
<dbReference type="Proteomes" id="UP000828048">
    <property type="component" value="Chromosome 6"/>
</dbReference>
<keyword evidence="2" id="KW-1185">Reference proteome</keyword>